<comment type="caution">
    <text evidence="2">The sequence shown here is derived from an EMBL/GenBank/DDBJ whole genome shotgun (WGS) entry which is preliminary data.</text>
</comment>
<proteinExistence type="predicted"/>
<evidence type="ECO:0000313" key="3">
    <source>
        <dbReference type="EMBL" id="MBC2373622.1"/>
    </source>
</evidence>
<organism evidence="2 4">
    <name type="scientific">Listeria booriae</name>
    <dbReference type="NCBI Taxonomy" id="1552123"/>
    <lineage>
        <taxon>Bacteria</taxon>
        <taxon>Bacillati</taxon>
        <taxon>Bacillota</taxon>
        <taxon>Bacilli</taxon>
        <taxon>Bacillales</taxon>
        <taxon>Listeriaceae</taxon>
        <taxon>Listeria</taxon>
    </lineage>
</organism>
<dbReference type="RefSeq" id="WP_185375157.1">
    <property type="nucleotide sequence ID" value="NZ_JAARMV010000007.1"/>
</dbReference>
<dbReference type="EMBL" id="JAAROL010000010">
    <property type="protein sequence ID" value="MBC1333456.1"/>
    <property type="molecule type" value="Genomic_DNA"/>
</dbReference>
<accession>A0A7X0WGK4</accession>
<gene>
    <name evidence="2" type="ORF">HB759_16035</name>
    <name evidence="1" type="ORF">HB811_16795</name>
    <name evidence="3" type="ORF">HBP98_16545</name>
</gene>
<dbReference type="AlphaFoldDB" id="A0A7X0WGK4"/>
<protein>
    <submittedName>
        <fullName evidence="2">Uncharacterized protein</fullName>
    </submittedName>
</protein>
<reference evidence="4 5" key="1">
    <citation type="submission" date="2020-03" db="EMBL/GenBank/DDBJ databases">
        <title>Soil Listeria distribution.</title>
        <authorList>
            <person name="Liao J."/>
            <person name="Wiedmann M."/>
        </authorList>
    </citation>
    <scope>NUCLEOTIDE SEQUENCE [LARGE SCALE GENOMIC DNA]</scope>
    <source>
        <strain evidence="1 5">FSL L7-1816</strain>
        <strain evidence="2 4">FSL L7-1833</strain>
        <strain evidence="3 6">FSL L7-1850</strain>
    </source>
</reference>
<dbReference type="EMBL" id="JAAROV010000008">
    <property type="protein sequence ID" value="MBC1318438.1"/>
    <property type="molecule type" value="Genomic_DNA"/>
</dbReference>
<evidence type="ECO:0000313" key="6">
    <source>
        <dbReference type="Proteomes" id="UP000546244"/>
    </source>
</evidence>
<dbReference type="Proteomes" id="UP000543379">
    <property type="component" value="Unassembled WGS sequence"/>
</dbReference>
<evidence type="ECO:0000313" key="5">
    <source>
        <dbReference type="Proteomes" id="UP000543379"/>
    </source>
</evidence>
<evidence type="ECO:0000313" key="4">
    <source>
        <dbReference type="Proteomes" id="UP000532866"/>
    </source>
</evidence>
<dbReference type="Proteomes" id="UP000546244">
    <property type="component" value="Unassembled WGS sequence"/>
</dbReference>
<evidence type="ECO:0000313" key="1">
    <source>
        <dbReference type="EMBL" id="MBC1318438.1"/>
    </source>
</evidence>
<sequence>MAIFDQEDLIKQDAKKMQKRTSGAYLEDIDDVPVSKRKKPKQKKQKKTKFKGSFLQITPLRDIAANGAFILENGFLDIEQVQSYDLKYVSEEEGWGLTEDFATFLKVYKDDAKFMGMNYPTYTSSQQQYWHNRYKKAKQQYGDDYFLLPSMRQRIHRLVQVEKEDADQEFYLIYFSEDEKDYKAKRSLIRQRLTTKKEELTVEKKIDILFKLYNPNSKILTRR</sequence>
<dbReference type="EMBL" id="JAARMV010000007">
    <property type="protein sequence ID" value="MBC2373622.1"/>
    <property type="molecule type" value="Genomic_DNA"/>
</dbReference>
<name>A0A7X0WGK4_9LIST</name>
<evidence type="ECO:0000313" key="2">
    <source>
        <dbReference type="EMBL" id="MBC1333456.1"/>
    </source>
</evidence>
<dbReference type="Proteomes" id="UP000532866">
    <property type="component" value="Unassembled WGS sequence"/>
</dbReference>